<accession>A0A9P7FMV8</accession>
<organism evidence="1 2">
    <name type="scientific">Suillus discolor</name>
    <dbReference type="NCBI Taxonomy" id="1912936"/>
    <lineage>
        <taxon>Eukaryota</taxon>
        <taxon>Fungi</taxon>
        <taxon>Dikarya</taxon>
        <taxon>Basidiomycota</taxon>
        <taxon>Agaricomycotina</taxon>
        <taxon>Agaricomycetes</taxon>
        <taxon>Agaricomycetidae</taxon>
        <taxon>Boletales</taxon>
        <taxon>Suillineae</taxon>
        <taxon>Suillaceae</taxon>
        <taxon>Suillus</taxon>
    </lineage>
</organism>
<name>A0A9P7FMV8_9AGAM</name>
<dbReference type="GO" id="GO:0020037">
    <property type="term" value="F:heme binding"/>
    <property type="evidence" value="ECO:0007669"/>
    <property type="project" value="InterPro"/>
</dbReference>
<dbReference type="RefSeq" id="XP_041300004.1">
    <property type="nucleotide sequence ID" value="XM_041442923.1"/>
</dbReference>
<dbReference type="InterPro" id="IPR001128">
    <property type="entry name" value="Cyt_P450"/>
</dbReference>
<dbReference type="SUPFAM" id="SSF48264">
    <property type="entry name" value="Cytochrome P450"/>
    <property type="match status" value="1"/>
</dbReference>
<comment type="caution">
    <text evidence="1">The sequence shown here is derived from an EMBL/GenBank/DDBJ whole genome shotgun (WGS) entry which is preliminary data.</text>
</comment>
<dbReference type="GeneID" id="64705182"/>
<dbReference type="Pfam" id="PF00067">
    <property type="entry name" value="p450"/>
    <property type="match status" value="1"/>
</dbReference>
<sequence>MSCLVPNLGSNLNLSELDAWSGPRFGQDSELNLSGGLGFRLVVNRHVSGTTGLGHRDCTITNSCSNTNLIALKYCLMQHQGRQCLVSNHWVIANDSEVFPEPHKFNPQRWIDDAGHMHGDLKSFTFGFGHRKQLNTYDSRKKIQAMLPSPVMDQENGEVQISQLDHGGSDTYFCTQQENDVEMDDSDEELGHISIKASKVPVST</sequence>
<dbReference type="GO" id="GO:0005506">
    <property type="term" value="F:iron ion binding"/>
    <property type="evidence" value="ECO:0007669"/>
    <property type="project" value="InterPro"/>
</dbReference>
<dbReference type="Gene3D" id="1.10.630.10">
    <property type="entry name" value="Cytochrome P450"/>
    <property type="match status" value="1"/>
</dbReference>
<dbReference type="GO" id="GO:0016705">
    <property type="term" value="F:oxidoreductase activity, acting on paired donors, with incorporation or reduction of molecular oxygen"/>
    <property type="evidence" value="ECO:0007669"/>
    <property type="project" value="InterPro"/>
</dbReference>
<dbReference type="AlphaFoldDB" id="A0A9P7FMV8"/>
<evidence type="ECO:0000313" key="1">
    <source>
        <dbReference type="EMBL" id="KAG2120628.1"/>
    </source>
</evidence>
<dbReference type="EMBL" id="JABBWM010000001">
    <property type="protein sequence ID" value="KAG2120628.1"/>
    <property type="molecule type" value="Genomic_DNA"/>
</dbReference>
<keyword evidence="2" id="KW-1185">Reference proteome</keyword>
<dbReference type="OrthoDB" id="2789670at2759"/>
<dbReference type="InterPro" id="IPR036396">
    <property type="entry name" value="Cyt_P450_sf"/>
</dbReference>
<proteinExistence type="predicted"/>
<dbReference type="Proteomes" id="UP000823399">
    <property type="component" value="Unassembled WGS sequence"/>
</dbReference>
<reference evidence="1" key="1">
    <citation type="journal article" date="2020" name="New Phytol.">
        <title>Comparative genomics reveals dynamic genome evolution in host specialist ectomycorrhizal fungi.</title>
        <authorList>
            <person name="Lofgren L.A."/>
            <person name="Nguyen N.H."/>
            <person name="Vilgalys R."/>
            <person name="Ruytinx J."/>
            <person name="Liao H.L."/>
            <person name="Branco S."/>
            <person name="Kuo A."/>
            <person name="LaButti K."/>
            <person name="Lipzen A."/>
            <person name="Andreopoulos W."/>
            <person name="Pangilinan J."/>
            <person name="Riley R."/>
            <person name="Hundley H."/>
            <person name="Na H."/>
            <person name="Barry K."/>
            <person name="Grigoriev I.V."/>
            <person name="Stajich J.E."/>
            <person name="Kennedy P.G."/>
        </authorList>
    </citation>
    <scope>NUCLEOTIDE SEQUENCE</scope>
    <source>
        <strain evidence="1">FC423</strain>
    </source>
</reference>
<dbReference type="GO" id="GO:0004497">
    <property type="term" value="F:monooxygenase activity"/>
    <property type="evidence" value="ECO:0007669"/>
    <property type="project" value="InterPro"/>
</dbReference>
<gene>
    <name evidence="1" type="ORF">F5147DRAFT_785539</name>
</gene>
<evidence type="ECO:0000313" key="2">
    <source>
        <dbReference type="Proteomes" id="UP000823399"/>
    </source>
</evidence>
<protein>
    <submittedName>
        <fullName evidence="1">Uncharacterized protein</fullName>
    </submittedName>
</protein>